<feature type="signal peptide" evidence="1">
    <location>
        <begin position="1"/>
        <end position="18"/>
    </location>
</feature>
<dbReference type="EMBL" id="SAWZ01000001">
    <property type="protein sequence ID" value="RXR08464.1"/>
    <property type="molecule type" value="Genomic_DNA"/>
</dbReference>
<reference evidence="2 3" key="1">
    <citation type="submission" date="2019-01" db="EMBL/GenBank/DDBJ databases">
        <title>Pseudoxanthomonas composti sp. nov., isolated from compost.</title>
        <authorList>
            <person name="Yang G."/>
        </authorList>
    </citation>
    <scope>NUCLEOTIDE SEQUENCE [LARGE SCALE GENOMIC DNA]</scope>
    <source>
        <strain evidence="2 3">GSS15</strain>
    </source>
</reference>
<feature type="chain" id="PRO_5020397670" evidence="1">
    <location>
        <begin position="19"/>
        <end position="163"/>
    </location>
</feature>
<keyword evidence="1" id="KW-0732">Signal</keyword>
<dbReference type="PROSITE" id="PS51257">
    <property type="entry name" value="PROKAR_LIPOPROTEIN"/>
    <property type="match status" value="1"/>
</dbReference>
<evidence type="ECO:0000256" key="1">
    <source>
        <dbReference type="SAM" id="SignalP"/>
    </source>
</evidence>
<comment type="caution">
    <text evidence="2">The sequence shown here is derived from an EMBL/GenBank/DDBJ whole genome shotgun (WGS) entry which is preliminary data.</text>
</comment>
<keyword evidence="3" id="KW-1185">Reference proteome</keyword>
<name>A0A4Q1JYR3_9GAMM</name>
<proteinExistence type="predicted"/>
<dbReference type="AlphaFoldDB" id="A0A4Q1JYR3"/>
<gene>
    <name evidence="2" type="ORF">EPA99_01160</name>
</gene>
<dbReference type="OrthoDB" id="6022222at2"/>
<protein>
    <submittedName>
        <fullName evidence="2">Uncharacterized protein</fullName>
    </submittedName>
</protein>
<evidence type="ECO:0000313" key="2">
    <source>
        <dbReference type="EMBL" id="RXR08464.1"/>
    </source>
</evidence>
<organism evidence="2 3">
    <name type="scientific">Pseudoxanthomonas composti</name>
    <dbReference type="NCBI Taxonomy" id="2137479"/>
    <lineage>
        <taxon>Bacteria</taxon>
        <taxon>Pseudomonadati</taxon>
        <taxon>Pseudomonadota</taxon>
        <taxon>Gammaproteobacteria</taxon>
        <taxon>Lysobacterales</taxon>
        <taxon>Lysobacteraceae</taxon>
        <taxon>Pseudoxanthomonas</taxon>
    </lineage>
</organism>
<accession>A0A4Q1JYR3</accession>
<dbReference type="Proteomes" id="UP000289784">
    <property type="component" value="Unassembled WGS sequence"/>
</dbReference>
<sequence length="163" mass="16972">MKTVTRLFALSTLALALAACGKKEEAATAQPAEAAPLSAPAAGSDDAAWKKYLTDVVTRNMGDITNAPFVYYLASNADQGSYDRQLEQASNAMARGVTSGNMIAFGSPDSARIADMAVASFAKAEPNTFKGVRVLFVGAAADQERVKAAVEPSGATFVFVEAK</sequence>
<evidence type="ECO:0000313" key="3">
    <source>
        <dbReference type="Proteomes" id="UP000289784"/>
    </source>
</evidence>
<dbReference type="RefSeq" id="WP_129469357.1">
    <property type="nucleotide sequence ID" value="NZ_SAWZ01000001.1"/>
</dbReference>